<organism evidence="1 2">
    <name type="scientific">Papaver atlanticum</name>
    <dbReference type="NCBI Taxonomy" id="357466"/>
    <lineage>
        <taxon>Eukaryota</taxon>
        <taxon>Viridiplantae</taxon>
        <taxon>Streptophyta</taxon>
        <taxon>Embryophyta</taxon>
        <taxon>Tracheophyta</taxon>
        <taxon>Spermatophyta</taxon>
        <taxon>Magnoliopsida</taxon>
        <taxon>Ranunculales</taxon>
        <taxon>Papaveraceae</taxon>
        <taxon>Papaveroideae</taxon>
        <taxon>Papaver</taxon>
    </lineage>
</organism>
<name>A0AAD4SD39_9MAGN</name>
<evidence type="ECO:0000313" key="1">
    <source>
        <dbReference type="EMBL" id="KAI3898674.1"/>
    </source>
</evidence>
<keyword evidence="2" id="KW-1185">Reference proteome</keyword>
<dbReference type="Proteomes" id="UP001202328">
    <property type="component" value="Unassembled WGS sequence"/>
</dbReference>
<reference evidence="1" key="1">
    <citation type="submission" date="2022-04" db="EMBL/GenBank/DDBJ databases">
        <title>A functionally conserved STORR gene fusion in Papaver species that diverged 16.8 million years ago.</title>
        <authorList>
            <person name="Catania T."/>
        </authorList>
    </citation>
    <scope>NUCLEOTIDE SEQUENCE</scope>
    <source>
        <strain evidence="1">S-188037</strain>
    </source>
</reference>
<proteinExistence type="predicted"/>
<gene>
    <name evidence="1" type="ORF">MKW98_000787</name>
</gene>
<comment type="caution">
    <text evidence="1">The sequence shown here is derived from an EMBL/GenBank/DDBJ whole genome shotgun (WGS) entry which is preliminary data.</text>
</comment>
<dbReference type="AlphaFoldDB" id="A0AAD4SD39"/>
<dbReference type="EMBL" id="JAJJMB010011819">
    <property type="protein sequence ID" value="KAI3898674.1"/>
    <property type="molecule type" value="Genomic_DNA"/>
</dbReference>
<feature type="non-terminal residue" evidence="1">
    <location>
        <position position="66"/>
    </location>
</feature>
<protein>
    <submittedName>
        <fullName evidence="1">Uncharacterized protein</fullName>
    </submittedName>
</protein>
<evidence type="ECO:0000313" key="2">
    <source>
        <dbReference type="Proteomes" id="UP001202328"/>
    </source>
</evidence>
<accession>A0AAD4SD39</accession>
<sequence length="66" mass="7776">SRRCLLSIDGVPYVSRGHYLWFSSPRIIDSEVANRRLMRTQIFSRHAWYPPLEKTSIYEVSFLTAT</sequence>